<dbReference type="AlphaFoldDB" id="A0A1G4PZJ4"/>
<gene>
    <name evidence="1" type="ORF">SAMN02927900_01142</name>
</gene>
<accession>A0A1G4PZJ4</accession>
<dbReference type="InterPro" id="IPR008948">
    <property type="entry name" value="L-Aspartase-like"/>
</dbReference>
<dbReference type="Proteomes" id="UP000199542">
    <property type="component" value="Unassembled WGS sequence"/>
</dbReference>
<dbReference type="InterPro" id="IPR001106">
    <property type="entry name" value="Aromatic_Lyase"/>
</dbReference>
<keyword evidence="1" id="KW-0456">Lyase</keyword>
<dbReference type="InterPro" id="IPR024083">
    <property type="entry name" value="Fumarase/histidase_N"/>
</dbReference>
<evidence type="ECO:0000313" key="1">
    <source>
        <dbReference type="EMBL" id="SCW37601.1"/>
    </source>
</evidence>
<sequence>MKHERPGIELSGQPLGFAEMVRIGSGRVALSASATGMARVEIARSVVEEAIQAGIPVYGSTTGVGAMKDVEWSAEELDTFNLGLVRAHHFGTGTPFSSAVVRNAMAIRVNTALTGQVGCTPELIETYLRLLRADLIPLVRRTGSIGCADIGLMGQIGAVLTGVGEAVYRGKRMQAADAFRAAGLEPVTMAPRDSLASLSINAVSFAAAAEATRNAAASIRILLATGMMAAGALGASRDPWRAVRHVGTPREALIGSWLCNASDAWEWPVATHVQDPLSLRMIAQVFGAVIENLLSTGHKILAATGRSDDNPVVVEGRVMTSGGSLPLDVTILLESAALCMAHAARNAFNRCVLLGNGQRRDLPVNLVPPGRIATGFGPIIKLAGEIFSRVLSMSNPVSAQSLVVAAGLEDEAAFLPLVIERFERQMQALKRLAALEALLAAQAADILGDRPEGVAGMIYDVVRKHADFYTVDRPLSAEVEAIEEELGSDEFASKLIEQVPIASFDDFFALGSLERIERRLTQDALVI</sequence>
<name>A0A1G4PZJ4_9HYPH</name>
<evidence type="ECO:0000313" key="2">
    <source>
        <dbReference type="Proteomes" id="UP000199542"/>
    </source>
</evidence>
<dbReference type="RefSeq" id="WP_092583880.1">
    <property type="nucleotide sequence ID" value="NZ_FMTM01000001.1"/>
</dbReference>
<organism evidence="1 2">
    <name type="scientific">Rhizobium mongolense subsp. loessense</name>
    <dbReference type="NCBI Taxonomy" id="158890"/>
    <lineage>
        <taxon>Bacteria</taxon>
        <taxon>Pseudomonadati</taxon>
        <taxon>Pseudomonadota</taxon>
        <taxon>Alphaproteobacteria</taxon>
        <taxon>Hyphomicrobiales</taxon>
        <taxon>Rhizobiaceae</taxon>
        <taxon>Rhizobium/Agrobacterium group</taxon>
        <taxon>Rhizobium</taxon>
    </lineage>
</organism>
<dbReference type="Gene3D" id="1.20.200.10">
    <property type="entry name" value="Fumarase/aspartase (Central domain)"/>
    <property type="match status" value="1"/>
</dbReference>
<dbReference type="Gene3D" id="1.10.275.10">
    <property type="entry name" value="Fumarase/aspartase (N-terminal domain)"/>
    <property type="match status" value="1"/>
</dbReference>
<dbReference type="SUPFAM" id="SSF48557">
    <property type="entry name" value="L-aspartase-like"/>
    <property type="match status" value="1"/>
</dbReference>
<dbReference type="Pfam" id="PF00221">
    <property type="entry name" value="Lyase_aromatic"/>
    <property type="match status" value="1"/>
</dbReference>
<dbReference type="PANTHER" id="PTHR10362">
    <property type="entry name" value="HISTIDINE AMMONIA-LYASE"/>
    <property type="match status" value="1"/>
</dbReference>
<dbReference type="EMBL" id="FMTM01000001">
    <property type="protein sequence ID" value="SCW37601.1"/>
    <property type="molecule type" value="Genomic_DNA"/>
</dbReference>
<reference evidence="1 2" key="1">
    <citation type="submission" date="2016-10" db="EMBL/GenBank/DDBJ databases">
        <authorList>
            <person name="de Groot N.N."/>
        </authorList>
    </citation>
    <scope>NUCLEOTIDE SEQUENCE [LARGE SCALE GENOMIC DNA]</scope>
    <source>
        <strain evidence="1 2">CGMCC 1.3401</strain>
    </source>
</reference>
<protein>
    <submittedName>
        <fullName evidence="1">Histidine ammonia-lyase</fullName>
    </submittedName>
</protein>
<proteinExistence type="predicted"/>
<dbReference type="GO" id="GO:0016841">
    <property type="term" value="F:ammonia-lyase activity"/>
    <property type="evidence" value="ECO:0007669"/>
    <property type="project" value="UniProtKB-ARBA"/>
</dbReference>